<dbReference type="HOGENOM" id="CLU_2960842_0_0_1"/>
<protein>
    <submittedName>
        <fullName evidence="2">Uncharacterized protein</fullName>
    </submittedName>
</protein>
<sequence length="59" mass="6027">MGIPSASTNVLSANGKGLGRGPTNNEAVSALKSSAGNFEPRDAMSNRLSNAGKDAFNFK</sequence>
<proteinExistence type="predicted"/>
<accession>X0LV60</accession>
<dbReference type="Proteomes" id="UP000030701">
    <property type="component" value="Unassembled WGS sequence"/>
</dbReference>
<reference evidence="2" key="1">
    <citation type="submission" date="2011-11" db="EMBL/GenBank/DDBJ databases">
        <title>The Genome Sequence of Fusarium oxysporum Cotton.</title>
        <authorList>
            <consortium name="The Broad Institute Genome Sequencing Platform"/>
            <person name="Ma L.-J."/>
            <person name="Gale L.R."/>
            <person name="Schwartz D.C."/>
            <person name="Zhou S."/>
            <person name="Corby-Kistler H."/>
            <person name="Young S.K."/>
            <person name="Zeng Q."/>
            <person name="Gargeya S."/>
            <person name="Fitzgerald M."/>
            <person name="Haas B."/>
            <person name="Abouelleil A."/>
            <person name="Alvarado L."/>
            <person name="Arachchi H.M."/>
            <person name="Berlin A."/>
            <person name="Brown A."/>
            <person name="Chapman S.B."/>
            <person name="Chen Z."/>
            <person name="Dunbar C."/>
            <person name="Freedman E."/>
            <person name="Gearin G."/>
            <person name="Goldberg J."/>
            <person name="Griggs A."/>
            <person name="Gujja S."/>
            <person name="Heiman D."/>
            <person name="Howarth C."/>
            <person name="Larson L."/>
            <person name="Lui A."/>
            <person name="MacDonald P.J.P."/>
            <person name="Montmayeur A."/>
            <person name="Murphy C."/>
            <person name="Neiman D."/>
            <person name="Pearson M."/>
            <person name="Priest M."/>
            <person name="Roberts A."/>
            <person name="Saif S."/>
            <person name="Shea T."/>
            <person name="Shenoy N."/>
            <person name="Sisk P."/>
            <person name="Stolte C."/>
            <person name="Sykes S."/>
            <person name="Wortman J."/>
            <person name="Nusbaum C."/>
            <person name="Birren B."/>
        </authorList>
    </citation>
    <scope>NUCLEOTIDE SEQUENCE [LARGE SCALE GENOMIC DNA]</scope>
    <source>
        <strain evidence="2">25433</strain>
    </source>
</reference>
<dbReference type="EMBL" id="KK035600">
    <property type="protein sequence ID" value="EXM12390.1"/>
    <property type="molecule type" value="Genomic_DNA"/>
</dbReference>
<evidence type="ECO:0000313" key="2">
    <source>
        <dbReference type="EMBL" id="EXM12390.1"/>
    </source>
</evidence>
<dbReference type="AlphaFoldDB" id="X0LV60"/>
<name>X0LV60_FUSOX</name>
<feature type="compositionally biased region" description="Polar residues" evidence="1">
    <location>
        <begin position="1"/>
        <end position="12"/>
    </location>
</feature>
<evidence type="ECO:0000256" key="1">
    <source>
        <dbReference type="SAM" id="MobiDB-lite"/>
    </source>
</evidence>
<feature type="compositionally biased region" description="Polar residues" evidence="1">
    <location>
        <begin position="22"/>
        <end position="36"/>
    </location>
</feature>
<reference evidence="2" key="2">
    <citation type="submission" date="2014-03" db="EMBL/GenBank/DDBJ databases">
        <title>The Genome Annotation of Fusarium oxysporum Cotton.</title>
        <authorList>
            <consortium name="The Broad Institute Genomics Platform"/>
            <person name="Ma L.-J."/>
            <person name="Corby-Kistler H."/>
            <person name="Broz K."/>
            <person name="Gale L.R."/>
            <person name="Jonkers W."/>
            <person name="O'Donnell K."/>
            <person name="Ploetz R."/>
            <person name="Steinberg C."/>
            <person name="Schwartz D.C."/>
            <person name="VanEtten H."/>
            <person name="Zhou S."/>
            <person name="Young S.K."/>
            <person name="Zeng Q."/>
            <person name="Gargeya S."/>
            <person name="Fitzgerald M."/>
            <person name="Abouelleil A."/>
            <person name="Alvarado L."/>
            <person name="Chapman S.B."/>
            <person name="Gainer-Dewar J."/>
            <person name="Goldberg J."/>
            <person name="Griggs A."/>
            <person name="Gujja S."/>
            <person name="Hansen M."/>
            <person name="Howarth C."/>
            <person name="Imamovic A."/>
            <person name="Ireland A."/>
            <person name="Larimer J."/>
            <person name="McCowan C."/>
            <person name="Murphy C."/>
            <person name="Pearson M."/>
            <person name="Poon T.W."/>
            <person name="Priest M."/>
            <person name="Roberts A."/>
            <person name="Saif S."/>
            <person name="Shea T."/>
            <person name="Sykes S."/>
            <person name="Wortman J."/>
            <person name="Nusbaum C."/>
            <person name="Birren B."/>
        </authorList>
    </citation>
    <scope>NUCLEOTIDE SEQUENCE</scope>
    <source>
        <strain evidence="2">25433</strain>
    </source>
</reference>
<gene>
    <name evidence="2" type="ORF">FOTG_19108</name>
</gene>
<organism evidence="2">
    <name type="scientific">Fusarium oxysporum f. sp. vasinfectum 25433</name>
    <dbReference type="NCBI Taxonomy" id="1089449"/>
    <lineage>
        <taxon>Eukaryota</taxon>
        <taxon>Fungi</taxon>
        <taxon>Dikarya</taxon>
        <taxon>Ascomycota</taxon>
        <taxon>Pezizomycotina</taxon>
        <taxon>Sordariomycetes</taxon>
        <taxon>Hypocreomycetidae</taxon>
        <taxon>Hypocreales</taxon>
        <taxon>Nectriaceae</taxon>
        <taxon>Fusarium</taxon>
        <taxon>Fusarium oxysporum species complex</taxon>
    </lineage>
</organism>
<feature type="region of interest" description="Disordered" evidence="1">
    <location>
        <begin position="1"/>
        <end position="59"/>
    </location>
</feature>